<dbReference type="EC" id="2.7.7.41" evidence="6 18"/>
<dbReference type="PANTHER" id="PTHR46382">
    <property type="entry name" value="PHOSPHATIDATE CYTIDYLYLTRANSFERASE"/>
    <property type="match status" value="1"/>
</dbReference>
<evidence type="ECO:0000256" key="1">
    <source>
        <dbReference type="ARBA" id="ARBA00001698"/>
    </source>
</evidence>
<accession>A0ABT9VDN8</accession>
<feature type="transmembrane region" description="Helical" evidence="19">
    <location>
        <begin position="108"/>
        <end position="126"/>
    </location>
</feature>
<keyword evidence="11 18" id="KW-0812">Transmembrane</keyword>
<sequence>MKQRVLTAVIGLIIFLPFIVYGDWPFILIIGLLATVGLSELFQMKNITLFSFPAILSFVLLWIGFIDLFIYSFLANLPINLTELALLAAFTLLAFIVLVKNHVTYSDMAFILLSFIYVGVGFATVIETRLLGLDYILFAFLIIWFTDTGAYLIGRSIGKRKLWPEISPKKTIAGFNGGIASAVLIALIFEMINPLYDNIVIVIMIAILGSILAQLGDLVESALKRTYGVKDSGRILPGHGGILDRFDSLIFMLPFLHFLQFL</sequence>
<feature type="transmembrane region" description="Helical" evidence="19">
    <location>
        <begin position="198"/>
        <end position="215"/>
    </location>
</feature>
<evidence type="ECO:0000313" key="20">
    <source>
        <dbReference type="EMBL" id="MDQ0159059.1"/>
    </source>
</evidence>
<keyword evidence="8" id="KW-1003">Cell membrane</keyword>
<evidence type="ECO:0000256" key="13">
    <source>
        <dbReference type="ARBA" id="ARBA00022989"/>
    </source>
</evidence>
<evidence type="ECO:0000256" key="14">
    <source>
        <dbReference type="ARBA" id="ARBA00023098"/>
    </source>
</evidence>
<evidence type="ECO:0000256" key="15">
    <source>
        <dbReference type="ARBA" id="ARBA00023136"/>
    </source>
</evidence>
<comment type="catalytic activity">
    <reaction evidence="1 18">
        <text>a 1,2-diacyl-sn-glycero-3-phosphate + CTP + H(+) = a CDP-1,2-diacyl-sn-glycerol + diphosphate</text>
        <dbReference type="Rhea" id="RHEA:16229"/>
        <dbReference type="ChEBI" id="CHEBI:15378"/>
        <dbReference type="ChEBI" id="CHEBI:33019"/>
        <dbReference type="ChEBI" id="CHEBI:37563"/>
        <dbReference type="ChEBI" id="CHEBI:58332"/>
        <dbReference type="ChEBI" id="CHEBI:58608"/>
        <dbReference type="EC" id="2.7.7.41"/>
    </reaction>
</comment>
<organism evidence="20 21">
    <name type="scientific">Alkalibacillus salilacus</name>
    <dbReference type="NCBI Taxonomy" id="284582"/>
    <lineage>
        <taxon>Bacteria</taxon>
        <taxon>Bacillati</taxon>
        <taxon>Bacillota</taxon>
        <taxon>Bacilli</taxon>
        <taxon>Bacillales</taxon>
        <taxon>Bacillaceae</taxon>
        <taxon>Alkalibacillus</taxon>
    </lineage>
</organism>
<evidence type="ECO:0000256" key="9">
    <source>
        <dbReference type="ARBA" id="ARBA00022516"/>
    </source>
</evidence>
<evidence type="ECO:0000256" key="17">
    <source>
        <dbReference type="ARBA" id="ARBA00023264"/>
    </source>
</evidence>
<protein>
    <recommendedName>
        <fullName evidence="7 18">Phosphatidate cytidylyltransferase</fullName>
        <ecNumber evidence="6 18">2.7.7.41</ecNumber>
    </recommendedName>
</protein>
<evidence type="ECO:0000256" key="8">
    <source>
        <dbReference type="ARBA" id="ARBA00022475"/>
    </source>
</evidence>
<evidence type="ECO:0000256" key="7">
    <source>
        <dbReference type="ARBA" id="ARBA00019373"/>
    </source>
</evidence>
<evidence type="ECO:0000256" key="12">
    <source>
        <dbReference type="ARBA" id="ARBA00022695"/>
    </source>
</evidence>
<keyword evidence="9" id="KW-0444">Lipid biosynthesis</keyword>
<keyword evidence="14" id="KW-0443">Lipid metabolism</keyword>
<evidence type="ECO:0000256" key="6">
    <source>
        <dbReference type="ARBA" id="ARBA00012487"/>
    </source>
</evidence>
<comment type="subcellular location">
    <subcellularLocation>
        <location evidence="2">Cell membrane</location>
        <topology evidence="2">Multi-pass membrane protein</topology>
    </subcellularLocation>
</comment>
<dbReference type="PANTHER" id="PTHR46382:SF1">
    <property type="entry name" value="PHOSPHATIDATE CYTIDYLYLTRANSFERASE"/>
    <property type="match status" value="1"/>
</dbReference>
<dbReference type="Proteomes" id="UP001224359">
    <property type="component" value="Unassembled WGS sequence"/>
</dbReference>
<evidence type="ECO:0000313" key="21">
    <source>
        <dbReference type="Proteomes" id="UP001224359"/>
    </source>
</evidence>
<evidence type="ECO:0000256" key="3">
    <source>
        <dbReference type="ARBA" id="ARBA00005119"/>
    </source>
</evidence>
<keyword evidence="17" id="KW-1208">Phospholipid metabolism</keyword>
<dbReference type="InterPro" id="IPR000374">
    <property type="entry name" value="PC_trans"/>
</dbReference>
<keyword evidence="13 19" id="KW-1133">Transmembrane helix</keyword>
<reference evidence="20 21" key="1">
    <citation type="submission" date="2023-07" db="EMBL/GenBank/DDBJ databases">
        <title>Genomic Encyclopedia of Type Strains, Phase IV (KMG-IV): sequencing the most valuable type-strain genomes for metagenomic binning, comparative biology and taxonomic classification.</title>
        <authorList>
            <person name="Goeker M."/>
        </authorList>
    </citation>
    <scope>NUCLEOTIDE SEQUENCE [LARGE SCALE GENOMIC DNA]</scope>
    <source>
        <strain evidence="20 21">DSM 16460</strain>
    </source>
</reference>
<name>A0ABT9VDN8_9BACI</name>
<feature type="transmembrane region" description="Helical" evidence="19">
    <location>
        <begin position="6"/>
        <end position="35"/>
    </location>
</feature>
<evidence type="ECO:0000256" key="2">
    <source>
        <dbReference type="ARBA" id="ARBA00004651"/>
    </source>
</evidence>
<feature type="transmembrane region" description="Helical" evidence="19">
    <location>
        <begin position="47"/>
        <end position="71"/>
    </location>
</feature>
<evidence type="ECO:0000256" key="10">
    <source>
        <dbReference type="ARBA" id="ARBA00022679"/>
    </source>
</evidence>
<keyword evidence="10 18" id="KW-0808">Transferase</keyword>
<dbReference type="PROSITE" id="PS01315">
    <property type="entry name" value="CDS"/>
    <property type="match status" value="1"/>
</dbReference>
<proteinExistence type="inferred from homology"/>
<feature type="transmembrane region" description="Helical" evidence="19">
    <location>
        <begin position="132"/>
        <end position="153"/>
    </location>
</feature>
<keyword evidence="12 18" id="KW-0548">Nucleotidyltransferase</keyword>
<dbReference type="EMBL" id="JAUSTQ010000003">
    <property type="protein sequence ID" value="MDQ0159059.1"/>
    <property type="molecule type" value="Genomic_DNA"/>
</dbReference>
<gene>
    <name evidence="20" type="ORF">J2S77_001023</name>
</gene>
<evidence type="ECO:0000256" key="4">
    <source>
        <dbReference type="ARBA" id="ARBA00005189"/>
    </source>
</evidence>
<comment type="similarity">
    <text evidence="5 18">Belongs to the CDS family.</text>
</comment>
<evidence type="ECO:0000256" key="19">
    <source>
        <dbReference type="SAM" id="Phobius"/>
    </source>
</evidence>
<dbReference type="Pfam" id="PF01148">
    <property type="entry name" value="CTP_transf_1"/>
    <property type="match status" value="1"/>
</dbReference>
<comment type="pathway">
    <text evidence="3 18">Phospholipid metabolism; CDP-diacylglycerol biosynthesis; CDP-diacylglycerol from sn-glycerol 3-phosphate: step 3/3.</text>
</comment>
<evidence type="ECO:0000256" key="18">
    <source>
        <dbReference type="RuleBase" id="RU003938"/>
    </source>
</evidence>
<dbReference type="GO" id="GO:0004605">
    <property type="term" value="F:phosphatidate cytidylyltransferase activity"/>
    <property type="evidence" value="ECO:0007669"/>
    <property type="project" value="UniProtKB-EC"/>
</dbReference>
<comment type="caution">
    <text evidence="20">The sequence shown here is derived from an EMBL/GenBank/DDBJ whole genome shotgun (WGS) entry which is preliminary data.</text>
</comment>
<keyword evidence="21" id="KW-1185">Reference proteome</keyword>
<evidence type="ECO:0000256" key="11">
    <source>
        <dbReference type="ARBA" id="ARBA00022692"/>
    </source>
</evidence>
<dbReference type="RefSeq" id="WP_306975236.1">
    <property type="nucleotide sequence ID" value="NZ_JAUSTQ010000003.1"/>
</dbReference>
<evidence type="ECO:0000256" key="5">
    <source>
        <dbReference type="ARBA" id="ARBA00010185"/>
    </source>
</evidence>
<evidence type="ECO:0000256" key="16">
    <source>
        <dbReference type="ARBA" id="ARBA00023209"/>
    </source>
</evidence>
<keyword evidence="16" id="KW-0594">Phospholipid biosynthesis</keyword>
<feature type="transmembrane region" description="Helical" evidence="19">
    <location>
        <begin position="173"/>
        <end position="192"/>
    </location>
</feature>
<comment type="pathway">
    <text evidence="4">Lipid metabolism.</text>
</comment>
<feature type="transmembrane region" description="Helical" evidence="19">
    <location>
        <begin position="77"/>
        <end position="99"/>
    </location>
</feature>
<keyword evidence="15 19" id="KW-0472">Membrane</keyword>